<dbReference type="GeneID" id="65105575"/>
<evidence type="ECO:0000313" key="2">
    <source>
        <dbReference type="Proteomes" id="UP000222295"/>
    </source>
</evidence>
<protein>
    <submittedName>
        <fullName evidence="1">Uncharacterized protein</fullName>
    </submittedName>
</protein>
<accession>A0A1V1FG67</accession>
<sequence length="327" mass="35722">MAVFTKNNIFLRNKAGLSTSLEPGKLTLKRDFYDPDTGDIINTVQNVITYDPSGGTISAFPKIAFTITGLDEIGQSTFSIYHGLDGLATIASPVDVSIYDKEDGSQVFCNISRYLSYVVLDFDYNITNTDHLIVTIEQQMISSRDRFSFFHWFYGLNAEGGKVYTGASAVDLTEFIQDEDLCFTEWVPTDTSGSGVSRVQFALITQAFIDDMYIGGQSAATTAGVVVGDVWILSILDTTVDDVTTSAYVESKCVKYITAGALAASSTYTVPTSDLLEPASLNETVIIEDANAPALTDAYFQIAVPTVKKRTFKPNGKKGNGFKRFKR</sequence>
<reference evidence="1 2" key="1">
    <citation type="journal article" date="2017" name="Microbes Environ.">
        <title>Discovery and Complete Genome Sequence of a Bacteriophage from an Obligate Intracellular Symbiont of a Cellulolytic Protist in the Termite Gut.</title>
        <authorList>
            <person name="Pramono A.K."/>
            <person name="Kuwahara H."/>
            <person name="Itoh T."/>
            <person name="Toyoda A."/>
            <person name="Yamada A."/>
            <person name="Hongoh Y."/>
        </authorList>
    </citation>
    <scope>NUCLEOTIDE SEQUENCE [LARGE SCALE GENOMIC DNA]</scope>
    <source>
        <strain evidence="1">ProJPt-Bp1</strain>
    </source>
</reference>
<keyword evidence="2" id="KW-1185">Reference proteome</keyword>
<proteinExistence type="predicted"/>
<evidence type="ECO:0000313" key="1">
    <source>
        <dbReference type="EMBL" id="BAX03418.1"/>
    </source>
</evidence>
<dbReference type="EMBL" id="AP017903">
    <property type="protein sequence ID" value="BAX03418.1"/>
    <property type="molecule type" value="Genomic_DNA"/>
</dbReference>
<dbReference type="RefSeq" id="YP_010088141.1">
    <property type="nucleotide sequence ID" value="NC_055706.1"/>
</dbReference>
<dbReference type="Proteomes" id="UP000222295">
    <property type="component" value="Segment"/>
</dbReference>
<organism evidence="1 2">
    <name type="scientific">Azobacteroides phage ProJPt-Bp1</name>
    <dbReference type="NCBI Taxonomy" id="1920526"/>
    <lineage>
        <taxon>Viruses</taxon>
        <taxon>Duplodnaviria</taxon>
        <taxon>Heunggongvirae</taxon>
        <taxon>Uroviricota</taxon>
        <taxon>Caudoviricetes</taxon>
        <taxon>Crassvirales</taxon>
        <taxon>Suoliviridae</taxon>
        <taxon>Dechshavirus</taxon>
        <taxon>Dechshavirus japanensis</taxon>
    </lineage>
</organism>
<dbReference type="KEGG" id="vg:65105575"/>
<name>A0A1V1FG67_9CAUD</name>